<dbReference type="EMBL" id="DUZY01000005">
    <property type="protein sequence ID" value="DAD38556.1"/>
    <property type="molecule type" value="Genomic_DNA"/>
</dbReference>
<proteinExistence type="predicted"/>
<accession>A0A822Z6G0</accession>
<comment type="caution">
    <text evidence="1">The sequence shown here is derived from an EMBL/GenBank/DDBJ whole genome shotgun (WGS) entry which is preliminary data.</text>
</comment>
<evidence type="ECO:0000313" key="1">
    <source>
        <dbReference type="EMBL" id="DAD38556.1"/>
    </source>
</evidence>
<name>A0A822Z6G0_NELNU</name>
<organism evidence="1 2">
    <name type="scientific">Nelumbo nucifera</name>
    <name type="common">Sacred lotus</name>
    <dbReference type="NCBI Taxonomy" id="4432"/>
    <lineage>
        <taxon>Eukaryota</taxon>
        <taxon>Viridiplantae</taxon>
        <taxon>Streptophyta</taxon>
        <taxon>Embryophyta</taxon>
        <taxon>Tracheophyta</taxon>
        <taxon>Spermatophyta</taxon>
        <taxon>Magnoliopsida</taxon>
        <taxon>Proteales</taxon>
        <taxon>Nelumbonaceae</taxon>
        <taxon>Nelumbo</taxon>
    </lineage>
</organism>
<reference evidence="1 2" key="1">
    <citation type="journal article" date="2020" name="Mol. Biol. Evol.">
        <title>Distinct Expression and Methylation Patterns for Genes with Different Fates following a Single Whole-Genome Duplication in Flowering Plants.</title>
        <authorList>
            <person name="Shi T."/>
            <person name="Rahmani R.S."/>
            <person name="Gugger P.F."/>
            <person name="Wang M."/>
            <person name="Li H."/>
            <person name="Zhang Y."/>
            <person name="Li Z."/>
            <person name="Wang Q."/>
            <person name="Van de Peer Y."/>
            <person name="Marchal K."/>
            <person name="Chen J."/>
        </authorList>
    </citation>
    <scope>NUCLEOTIDE SEQUENCE [LARGE SCALE GENOMIC DNA]</scope>
    <source>
        <tissue evidence="1">Leaf</tissue>
    </source>
</reference>
<dbReference type="Proteomes" id="UP000607653">
    <property type="component" value="Unassembled WGS sequence"/>
</dbReference>
<protein>
    <submittedName>
        <fullName evidence="1">Uncharacterized protein</fullName>
    </submittedName>
</protein>
<gene>
    <name evidence="1" type="ORF">HUJ06_012878</name>
</gene>
<keyword evidence="2" id="KW-1185">Reference proteome</keyword>
<sequence length="63" mass="7468">MPLSSCFFEPIYPFLLTDSENYFVSFILNARTVKRRIPTILKCTQRVQSNTHRFEDLKPESLQ</sequence>
<evidence type="ECO:0000313" key="2">
    <source>
        <dbReference type="Proteomes" id="UP000607653"/>
    </source>
</evidence>
<dbReference type="AlphaFoldDB" id="A0A822Z6G0"/>